<dbReference type="OrthoDB" id="9765926at2"/>
<dbReference type="AlphaFoldDB" id="A0A5C6RRN8"/>
<sequence length="278" mass="31661">MLKRIFFYIFIFITILNAGAQCPLSVQVISDKQIPVCKNTLVNFKAEPSIGVVNPQYIWTFNGDTVSFDSTFSSTNVGQINLYMETTTGCPQNNASNIKYLLNVDIQVDYVSPEPTECNQPVNDISIIDISGGTEPFTYYLHTAEEDLAQSNYYSDLPISTYPLVVTDGEGCVDTTWMSMTTKECDPIIPSQIFTPNDDGFNDTWFIQNIKDYPKNKVYIFDRWGQRVYYKEGYDNVDGWDAKYIGGNLAVSTFYYVIELEFDKQDRQVFKGPVSILR</sequence>
<gene>
    <name evidence="1" type="ORF">FRY74_10990</name>
</gene>
<keyword evidence="2" id="KW-1185">Reference proteome</keyword>
<evidence type="ECO:0000313" key="1">
    <source>
        <dbReference type="EMBL" id="TXB64310.1"/>
    </source>
</evidence>
<dbReference type="RefSeq" id="WP_147101536.1">
    <property type="nucleotide sequence ID" value="NZ_VOOS01000005.1"/>
</dbReference>
<name>A0A5C6RRN8_9FLAO</name>
<dbReference type="InterPro" id="IPR026341">
    <property type="entry name" value="T9SS_type_B"/>
</dbReference>
<dbReference type="EMBL" id="VOOS01000005">
    <property type="protein sequence ID" value="TXB64310.1"/>
    <property type="molecule type" value="Genomic_DNA"/>
</dbReference>
<proteinExistence type="predicted"/>
<organism evidence="1 2">
    <name type="scientific">Vicingus serpentipes</name>
    <dbReference type="NCBI Taxonomy" id="1926625"/>
    <lineage>
        <taxon>Bacteria</taxon>
        <taxon>Pseudomonadati</taxon>
        <taxon>Bacteroidota</taxon>
        <taxon>Flavobacteriia</taxon>
        <taxon>Flavobacteriales</taxon>
        <taxon>Vicingaceae</taxon>
        <taxon>Vicingus</taxon>
    </lineage>
</organism>
<accession>A0A5C6RRN8</accession>
<comment type="caution">
    <text evidence="1">The sequence shown here is derived from an EMBL/GenBank/DDBJ whole genome shotgun (WGS) entry which is preliminary data.</text>
</comment>
<evidence type="ECO:0000313" key="2">
    <source>
        <dbReference type="Proteomes" id="UP000321721"/>
    </source>
</evidence>
<dbReference type="Proteomes" id="UP000321721">
    <property type="component" value="Unassembled WGS sequence"/>
</dbReference>
<dbReference type="NCBIfam" id="TIGR04131">
    <property type="entry name" value="Bac_Flav_CTERM"/>
    <property type="match status" value="1"/>
</dbReference>
<protein>
    <submittedName>
        <fullName evidence="1">Gliding motility-associated C-terminal domain-containing protein</fullName>
    </submittedName>
</protein>
<dbReference type="Pfam" id="PF13585">
    <property type="entry name" value="CHU_C"/>
    <property type="match status" value="1"/>
</dbReference>
<reference evidence="1 2" key="1">
    <citation type="submission" date="2019-08" db="EMBL/GenBank/DDBJ databases">
        <title>Genome of Vicingus serpentipes NCIMB 15042.</title>
        <authorList>
            <person name="Bowman J.P."/>
        </authorList>
    </citation>
    <scope>NUCLEOTIDE SEQUENCE [LARGE SCALE GENOMIC DNA]</scope>
    <source>
        <strain evidence="1 2">NCIMB 15042</strain>
    </source>
</reference>